<dbReference type="EMBL" id="CP049074">
    <property type="protein sequence ID" value="QKQ98985.1"/>
    <property type="molecule type" value="Genomic_DNA"/>
</dbReference>
<dbReference type="RefSeq" id="WP_174628439.1">
    <property type="nucleotide sequence ID" value="NZ_CP049074.1"/>
</dbReference>
<sequence length="50" mass="6247">MVSMIKLQRRSRNQEYDLAKLPEDFVRLEYPEYYDTVRRNKFKDPLMYLS</sequence>
<evidence type="ECO:0000313" key="1">
    <source>
        <dbReference type="EMBL" id="QKQ98985.1"/>
    </source>
</evidence>
<organism evidence="1 2">
    <name type="scientific">Metallosphaera tengchongensis</name>
    <dbReference type="NCBI Taxonomy" id="1532350"/>
    <lineage>
        <taxon>Archaea</taxon>
        <taxon>Thermoproteota</taxon>
        <taxon>Thermoprotei</taxon>
        <taxon>Sulfolobales</taxon>
        <taxon>Sulfolobaceae</taxon>
        <taxon>Metallosphaera</taxon>
    </lineage>
</organism>
<gene>
    <name evidence="1" type="ORF">GWK48_00295</name>
</gene>
<evidence type="ECO:0000313" key="2">
    <source>
        <dbReference type="Proteomes" id="UP000509301"/>
    </source>
</evidence>
<dbReference type="OrthoDB" id="33216at2157"/>
<dbReference type="KEGG" id="mten:GWK48_00295"/>
<proteinExistence type="predicted"/>
<dbReference type="AlphaFoldDB" id="A0A6N0NQI8"/>
<protein>
    <submittedName>
        <fullName evidence="1">Uncharacterized protein</fullName>
    </submittedName>
</protein>
<name>A0A6N0NQI8_9CREN</name>
<reference evidence="1 2" key="1">
    <citation type="submission" date="2020-02" db="EMBL/GenBank/DDBJ databases">
        <title>Comparative genome analysis reveals the metabolism and evolution of the thermophilic archaeal genus Metallosphaera.</title>
        <authorList>
            <person name="Jiang C."/>
        </authorList>
    </citation>
    <scope>NUCLEOTIDE SEQUENCE [LARGE SCALE GENOMIC DNA]</scope>
    <source>
        <strain evidence="1 2">Ric-A</strain>
    </source>
</reference>
<accession>A0A6N0NQI8</accession>
<dbReference type="Proteomes" id="UP000509301">
    <property type="component" value="Chromosome"/>
</dbReference>
<keyword evidence="2" id="KW-1185">Reference proteome</keyword>
<dbReference type="GeneID" id="55640338"/>